<dbReference type="RefSeq" id="WP_235050339.1">
    <property type="nucleotide sequence ID" value="NZ_JAKFHA010000001.1"/>
</dbReference>
<feature type="domain" description="Periplasmic binding protein" evidence="4">
    <location>
        <begin position="57"/>
        <end position="319"/>
    </location>
</feature>
<name>A0AA41PW56_9ACTN</name>
<proteinExistence type="predicted"/>
<feature type="chain" id="PRO_5041462517" evidence="3">
    <location>
        <begin position="27"/>
        <end position="379"/>
    </location>
</feature>
<dbReference type="AlphaFoldDB" id="A0AA41PW56"/>
<evidence type="ECO:0000256" key="2">
    <source>
        <dbReference type="ARBA" id="ARBA00022729"/>
    </source>
</evidence>
<dbReference type="Proteomes" id="UP001165378">
    <property type="component" value="Unassembled WGS sequence"/>
</dbReference>
<comment type="subcellular location">
    <subcellularLocation>
        <location evidence="1">Cell envelope</location>
    </subcellularLocation>
</comment>
<organism evidence="5 6">
    <name type="scientific">Yinghuangia soli</name>
    <dbReference type="NCBI Taxonomy" id="2908204"/>
    <lineage>
        <taxon>Bacteria</taxon>
        <taxon>Bacillati</taxon>
        <taxon>Actinomycetota</taxon>
        <taxon>Actinomycetes</taxon>
        <taxon>Kitasatosporales</taxon>
        <taxon>Streptomycetaceae</taxon>
        <taxon>Yinghuangia</taxon>
    </lineage>
</organism>
<evidence type="ECO:0000259" key="4">
    <source>
        <dbReference type="Pfam" id="PF13407"/>
    </source>
</evidence>
<dbReference type="PANTHER" id="PTHR30036">
    <property type="entry name" value="D-XYLOSE-BINDING PERIPLASMIC PROTEIN"/>
    <property type="match status" value="1"/>
</dbReference>
<evidence type="ECO:0000256" key="1">
    <source>
        <dbReference type="ARBA" id="ARBA00004196"/>
    </source>
</evidence>
<protein>
    <submittedName>
        <fullName evidence="5">Substrate-binding domain-containing protein</fullName>
    </submittedName>
</protein>
<dbReference type="Pfam" id="PF13407">
    <property type="entry name" value="Peripla_BP_4"/>
    <property type="match status" value="1"/>
</dbReference>
<comment type="caution">
    <text evidence="5">The sequence shown here is derived from an EMBL/GenBank/DDBJ whole genome shotgun (WGS) entry which is preliminary data.</text>
</comment>
<dbReference type="InterPro" id="IPR028082">
    <property type="entry name" value="Peripla_BP_I"/>
</dbReference>
<feature type="signal peptide" evidence="3">
    <location>
        <begin position="1"/>
        <end position="26"/>
    </location>
</feature>
<dbReference type="InterPro" id="IPR050555">
    <property type="entry name" value="Bact_Solute-Bind_Prot2"/>
</dbReference>
<gene>
    <name evidence="5" type="ORF">LZ495_03540</name>
</gene>
<evidence type="ECO:0000313" key="5">
    <source>
        <dbReference type="EMBL" id="MCF2526296.1"/>
    </source>
</evidence>
<keyword evidence="2 3" id="KW-0732">Signal</keyword>
<dbReference type="PANTHER" id="PTHR30036:SF1">
    <property type="entry name" value="D-XYLOSE-BINDING PERIPLASMIC PROTEIN"/>
    <property type="match status" value="1"/>
</dbReference>
<evidence type="ECO:0000313" key="6">
    <source>
        <dbReference type="Proteomes" id="UP001165378"/>
    </source>
</evidence>
<reference evidence="5" key="1">
    <citation type="submission" date="2022-01" db="EMBL/GenBank/DDBJ databases">
        <title>Genome-Based Taxonomic Classification of the Phylum Actinobacteria.</title>
        <authorList>
            <person name="Gao Y."/>
        </authorList>
    </citation>
    <scope>NUCLEOTIDE SEQUENCE</scope>
    <source>
        <strain evidence="5">KLBMP 8922</strain>
    </source>
</reference>
<dbReference type="SUPFAM" id="SSF53822">
    <property type="entry name" value="Periplasmic binding protein-like I"/>
    <property type="match status" value="1"/>
</dbReference>
<dbReference type="EMBL" id="JAKFHA010000001">
    <property type="protein sequence ID" value="MCF2526296.1"/>
    <property type="molecule type" value="Genomic_DNA"/>
</dbReference>
<evidence type="ECO:0000256" key="3">
    <source>
        <dbReference type="SAM" id="SignalP"/>
    </source>
</evidence>
<sequence>MRTARTVLRGVAAGAAAAVLLFGAAACGTSDDTDKADKAGQAQGGTGLTVAQGFKVGLLLPENKTARYERFDKPFFEARVRDLCPKCEVQYANAHQQAGTQQQQAEAMLAGGVNVLVLDAVDTKAAAATVAAAKAKNVPVIAYDRLAEGPISGYVSFDNEAVGKLQGTALLEALKKGGDPKRAPIIMVHGSPTDPNAGEYKRGVHLALDGQVIIGREYDTPDWSGDKAQKATEQAITALGGPGKVLGVYAANDGMAGGSIASLKAAGFAPVPPVTGQDAELAAIQRIVAGEQYMTVFKPYQPQAEAAAEMAVAAAVGKKYEDATGKRNNGTVEVDATILAPLPVTKADVKATVVRKPYYTAAEICTPEYAAACKAAGLG</sequence>
<accession>A0AA41PW56</accession>
<dbReference type="Gene3D" id="3.40.50.2300">
    <property type="match status" value="2"/>
</dbReference>
<dbReference type="GO" id="GO:0030246">
    <property type="term" value="F:carbohydrate binding"/>
    <property type="evidence" value="ECO:0007669"/>
    <property type="project" value="TreeGrafter"/>
</dbReference>
<dbReference type="PROSITE" id="PS51257">
    <property type="entry name" value="PROKAR_LIPOPROTEIN"/>
    <property type="match status" value="1"/>
</dbReference>
<dbReference type="GO" id="GO:0030288">
    <property type="term" value="C:outer membrane-bounded periplasmic space"/>
    <property type="evidence" value="ECO:0007669"/>
    <property type="project" value="TreeGrafter"/>
</dbReference>
<keyword evidence="6" id="KW-1185">Reference proteome</keyword>
<dbReference type="InterPro" id="IPR025997">
    <property type="entry name" value="SBP_2_dom"/>
</dbReference>